<evidence type="ECO:0000256" key="14">
    <source>
        <dbReference type="ARBA" id="ARBA00023306"/>
    </source>
</evidence>
<dbReference type="SMART" id="SM00220">
    <property type="entry name" value="S_TKc"/>
    <property type="match status" value="1"/>
</dbReference>
<dbReference type="GO" id="GO:0004707">
    <property type="term" value="F:MAP kinase activity"/>
    <property type="evidence" value="ECO:0007669"/>
    <property type="project" value="UniProtKB-EC"/>
</dbReference>
<keyword evidence="13" id="KW-0539">Nucleus</keyword>
<evidence type="ECO:0000256" key="1">
    <source>
        <dbReference type="ARBA" id="ARBA00001946"/>
    </source>
</evidence>
<sequence>MAEKFESLMNIHGFDLGSRYMDLKPLGYGGNGLVFSAVDTECDKSVAVKKIILTDPQSVKHALREIKIIRRLDHDNIVKVFETLGPSGRRLTEDMVSLTEVNSVYIVQEYMETDLCQLLEKGLLSEDHARLFMYQLLRGLKYIHSANVLHRDLKPANLFVNTEDLVLKIGDFGLARIMDPHYSHKGHLSEGLVTKWYRSPRLLLSPNNYTKAIDMWAAGCIFAEMLTGKTLFAGAHELEQMQLILESIPVLREEDRQELHSVIPVFIRNDMSMPHTPLAKLLPDVSPQALDFLEKILTFNPIDRLTAEEALAHPYMADYSFPLDEPVSLHPFHIEDEVDDILLMDQSHSHIWDRYHESQLSEADWHLHSTHDPDEVQVDPRGLSDVTDEEEVQVDPRKYTDGDREKFLDEPSFDYSSIFPPERSWQDDHHENKYCDLQCSHTCNYKAVSPSYLDNLIWRDSEVNHYYEPKLIIDLSNWKEQQSKEKADRKAKSKCEKNGLVKAQIALQEAQSPVEKDREQEKHQTEKPQSQQNQGFDFDSFIASTIKLSLQPEPCPDVALLNEVGLLNELNSSVSQLEAPRSGSMSKSISQEKEEKCLVNLAQLGGGGLAVISGDSTWTAHPWDSFGPGERVEENGCLIDEACWDIRKEDHFQKDSTYTSYLDRLFSRNDEGGAETATNPESPEGREQDENFLSKNTEIVLNVQLDTLALPGFDSNDDLPLKSIQASLTPCAVKCSPQIAHKTYSSIFKHLN</sequence>
<evidence type="ECO:0000313" key="23">
    <source>
        <dbReference type="RefSeq" id="XP_029000039.1"/>
    </source>
</evidence>
<reference evidence="23 24" key="1">
    <citation type="submission" date="2025-04" db="UniProtKB">
        <authorList>
            <consortium name="RefSeq"/>
        </authorList>
    </citation>
    <scope>IDENTIFICATION</scope>
</reference>
<feature type="compositionally biased region" description="Basic and acidic residues" evidence="20">
    <location>
        <begin position="394"/>
        <end position="403"/>
    </location>
</feature>
<comment type="catalytic activity">
    <reaction evidence="16">
        <text>L-seryl-[protein] + ATP = O-phospho-L-seryl-[protein] + ADP + H(+)</text>
        <dbReference type="Rhea" id="RHEA:17989"/>
        <dbReference type="Rhea" id="RHEA-COMP:9863"/>
        <dbReference type="Rhea" id="RHEA-COMP:11604"/>
        <dbReference type="ChEBI" id="CHEBI:15378"/>
        <dbReference type="ChEBI" id="CHEBI:29999"/>
        <dbReference type="ChEBI" id="CHEBI:30616"/>
        <dbReference type="ChEBI" id="CHEBI:83421"/>
        <dbReference type="ChEBI" id="CHEBI:456216"/>
        <dbReference type="EC" id="2.7.11.24"/>
    </reaction>
</comment>
<dbReference type="InterPro" id="IPR008271">
    <property type="entry name" value="Ser/Thr_kinase_AS"/>
</dbReference>
<keyword evidence="22" id="KW-1185">Reference proteome</keyword>
<dbReference type="Gene3D" id="3.30.200.20">
    <property type="entry name" value="Phosphorylase Kinase, domain 1"/>
    <property type="match status" value="1"/>
</dbReference>
<evidence type="ECO:0000256" key="13">
    <source>
        <dbReference type="ARBA" id="ARBA00023242"/>
    </source>
</evidence>
<dbReference type="RefSeq" id="XP_029000041.1">
    <property type="nucleotide sequence ID" value="XM_029144208.3"/>
</dbReference>
<evidence type="ECO:0000256" key="11">
    <source>
        <dbReference type="ARBA" id="ARBA00022777"/>
    </source>
</evidence>
<dbReference type="GeneTree" id="ENSGT00940000154351"/>
<keyword evidence="7" id="KW-0723">Serine/threonine-protein kinase</keyword>
<dbReference type="SUPFAM" id="SSF56112">
    <property type="entry name" value="Protein kinase-like (PK-like)"/>
    <property type="match status" value="1"/>
</dbReference>
<dbReference type="FunFam" id="3.30.200.20:FF:000281">
    <property type="entry name" value="Mitogen-activated protein kinase 4"/>
    <property type="match status" value="1"/>
</dbReference>
<dbReference type="InterPro" id="IPR000719">
    <property type="entry name" value="Prot_kinase_dom"/>
</dbReference>
<dbReference type="RefSeq" id="XP_029000039.1">
    <property type="nucleotide sequence ID" value="XM_029144206.3"/>
</dbReference>
<dbReference type="OrthoDB" id="8806754at2759"/>
<dbReference type="Proteomes" id="UP000515150">
    <property type="component" value="Chromosome 3"/>
</dbReference>
<comment type="catalytic activity">
    <reaction evidence="15">
        <text>L-threonyl-[protein] + ATP = O-phospho-L-threonyl-[protein] + ADP + H(+)</text>
        <dbReference type="Rhea" id="RHEA:46608"/>
        <dbReference type="Rhea" id="RHEA-COMP:11060"/>
        <dbReference type="Rhea" id="RHEA-COMP:11605"/>
        <dbReference type="ChEBI" id="CHEBI:15378"/>
        <dbReference type="ChEBI" id="CHEBI:30013"/>
        <dbReference type="ChEBI" id="CHEBI:30616"/>
        <dbReference type="ChEBI" id="CHEBI:61977"/>
        <dbReference type="ChEBI" id="CHEBI:456216"/>
        <dbReference type="EC" id="2.7.11.24"/>
    </reaction>
</comment>
<feature type="compositionally biased region" description="Basic and acidic residues" evidence="20">
    <location>
        <begin position="514"/>
        <end position="526"/>
    </location>
</feature>
<dbReference type="Gene3D" id="1.10.510.10">
    <property type="entry name" value="Transferase(Phosphotransferase) domain 1"/>
    <property type="match status" value="1"/>
</dbReference>
<dbReference type="PROSITE" id="PS50011">
    <property type="entry name" value="PROTEIN_KINASE_DOM"/>
    <property type="match status" value="1"/>
</dbReference>
<proteinExistence type="inferred from homology"/>
<accession>A0A6P7M0J0</accession>
<dbReference type="GO" id="GO:0005634">
    <property type="term" value="C:nucleus"/>
    <property type="evidence" value="ECO:0007669"/>
    <property type="project" value="UniProtKB-SubCell"/>
</dbReference>
<keyword evidence="10 19" id="KW-0547">Nucleotide-binding</keyword>
<dbReference type="PANTHER" id="PTHR24055">
    <property type="entry name" value="MITOGEN-ACTIVATED PROTEIN KINASE"/>
    <property type="match status" value="1"/>
</dbReference>
<dbReference type="EC" id="2.7.11.24" evidence="5"/>
<keyword evidence="9" id="KW-0808">Transferase</keyword>
<evidence type="ECO:0000256" key="6">
    <source>
        <dbReference type="ARBA" id="ARBA00022490"/>
    </source>
</evidence>
<evidence type="ECO:0000256" key="2">
    <source>
        <dbReference type="ARBA" id="ARBA00004123"/>
    </source>
</evidence>
<evidence type="ECO:0000256" key="4">
    <source>
        <dbReference type="ARBA" id="ARBA00008832"/>
    </source>
</evidence>
<evidence type="ECO:0000256" key="20">
    <source>
        <dbReference type="SAM" id="MobiDB-lite"/>
    </source>
</evidence>
<feature type="domain" description="Protein kinase" evidence="21">
    <location>
        <begin position="20"/>
        <end position="316"/>
    </location>
</feature>
<dbReference type="RefSeq" id="XP_029000040.1">
    <property type="nucleotide sequence ID" value="XM_029144207.3"/>
</dbReference>
<dbReference type="CTD" id="5597"/>
<dbReference type="PRINTS" id="PR01771">
    <property type="entry name" value="ERK3ERK4MAPK"/>
</dbReference>
<dbReference type="InterPro" id="IPR050117">
    <property type="entry name" value="MAPK"/>
</dbReference>
<evidence type="ECO:0000256" key="9">
    <source>
        <dbReference type="ARBA" id="ARBA00022679"/>
    </source>
</evidence>
<evidence type="ECO:0000256" key="16">
    <source>
        <dbReference type="ARBA" id="ARBA00048312"/>
    </source>
</evidence>
<evidence type="ECO:0000256" key="7">
    <source>
        <dbReference type="ARBA" id="ARBA00022527"/>
    </source>
</evidence>
<feature type="region of interest" description="Disordered" evidence="20">
    <location>
        <begin position="670"/>
        <end position="689"/>
    </location>
</feature>
<dbReference type="Pfam" id="PF00069">
    <property type="entry name" value="Pkinase"/>
    <property type="match status" value="1"/>
</dbReference>
<evidence type="ECO:0000313" key="24">
    <source>
        <dbReference type="RefSeq" id="XP_029000040.1"/>
    </source>
</evidence>
<keyword evidence="8" id="KW-0597">Phosphoprotein</keyword>
<evidence type="ECO:0000256" key="8">
    <source>
        <dbReference type="ARBA" id="ARBA00022553"/>
    </source>
</evidence>
<feature type="region of interest" description="Disordered" evidence="20">
    <location>
        <begin position="507"/>
        <end position="534"/>
    </location>
</feature>
<evidence type="ECO:0000256" key="3">
    <source>
        <dbReference type="ARBA" id="ARBA00004496"/>
    </source>
</evidence>
<dbReference type="CDD" id="cd07854">
    <property type="entry name" value="STKc_MAPK4_6"/>
    <property type="match status" value="1"/>
</dbReference>
<evidence type="ECO:0000256" key="10">
    <source>
        <dbReference type="ARBA" id="ARBA00022741"/>
    </source>
</evidence>
<evidence type="ECO:0000256" key="18">
    <source>
        <dbReference type="ARBA" id="ARBA00076119"/>
    </source>
</evidence>
<dbReference type="InterPro" id="IPR011009">
    <property type="entry name" value="Kinase-like_dom_sf"/>
</dbReference>
<keyword evidence="11 23" id="KW-0418">Kinase</keyword>
<keyword evidence="6" id="KW-0963">Cytoplasm</keyword>
<comment type="similarity">
    <text evidence="4">Belongs to the protein kinase superfamily. CMGC Ser/Thr protein kinase family. MAP kinase subfamily.</text>
</comment>
<dbReference type="KEGG" id="bspl:114852104"/>
<dbReference type="GO" id="GO:0005524">
    <property type="term" value="F:ATP binding"/>
    <property type="evidence" value="ECO:0007669"/>
    <property type="project" value="UniProtKB-UniRule"/>
</dbReference>
<gene>
    <name evidence="23 24 25" type="primary">mapk6</name>
</gene>
<dbReference type="GO" id="GO:0005737">
    <property type="term" value="C:cytoplasm"/>
    <property type="evidence" value="ECO:0007669"/>
    <property type="project" value="UniProtKB-SubCell"/>
</dbReference>
<dbReference type="FunFam" id="1.10.510.10:FF:000136">
    <property type="entry name" value="mitogen-activated protein kinase 6"/>
    <property type="match status" value="1"/>
</dbReference>
<dbReference type="PROSITE" id="PS00107">
    <property type="entry name" value="PROTEIN_KINASE_ATP"/>
    <property type="match status" value="1"/>
</dbReference>
<dbReference type="InterPro" id="IPR008350">
    <property type="entry name" value="MAPK_ERK3/4"/>
</dbReference>
<organism evidence="22 24">
    <name type="scientific">Betta splendens</name>
    <name type="common">Siamese fighting fish</name>
    <dbReference type="NCBI Taxonomy" id="158456"/>
    <lineage>
        <taxon>Eukaryota</taxon>
        <taxon>Metazoa</taxon>
        <taxon>Chordata</taxon>
        <taxon>Craniata</taxon>
        <taxon>Vertebrata</taxon>
        <taxon>Euteleostomi</taxon>
        <taxon>Actinopterygii</taxon>
        <taxon>Neopterygii</taxon>
        <taxon>Teleostei</taxon>
        <taxon>Neoteleostei</taxon>
        <taxon>Acanthomorphata</taxon>
        <taxon>Anabantaria</taxon>
        <taxon>Anabantiformes</taxon>
        <taxon>Anabantoidei</taxon>
        <taxon>Osphronemidae</taxon>
        <taxon>Betta</taxon>
    </lineage>
</organism>
<keyword evidence="14" id="KW-0131">Cell cycle</keyword>
<name>A0A6P7M0J0_BETSP</name>
<dbReference type="GeneID" id="114852104"/>
<evidence type="ECO:0000313" key="22">
    <source>
        <dbReference type="Proteomes" id="UP000515150"/>
    </source>
</evidence>
<protein>
    <recommendedName>
        <fullName evidence="17">Mitogen-activated protein kinase 4</fullName>
        <ecNumber evidence="5">2.7.11.24</ecNumber>
    </recommendedName>
    <alternativeName>
        <fullName evidence="18">Extracellular signal-regulated kinase 4</fullName>
    </alternativeName>
</protein>
<dbReference type="PROSITE" id="PS00108">
    <property type="entry name" value="PROTEIN_KINASE_ST"/>
    <property type="match status" value="1"/>
</dbReference>
<evidence type="ECO:0000256" key="17">
    <source>
        <dbReference type="ARBA" id="ARBA00071825"/>
    </source>
</evidence>
<evidence type="ECO:0000256" key="15">
    <source>
        <dbReference type="ARBA" id="ARBA00047592"/>
    </source>
</evidence>
<keyword evidence="12 19" id="KW-0067">ATP-binding</keyword>
<evidence type="ECO:0000259" key="21">
    <source>
        <dbReference type="PROSITE" id="PS50011"/>
    </source>
</evidence>
<dbReference type="InterPro" id="IPR017441">
    <property type="entry name" value="Protein_kinase_ATP_BS"/>
</dbReference>
<evidence type="ECO:0000313" key="25">
    <source>
        <dbReference type="RefSeq" id="XP_029000041.1"/>
    </source>
</evidence>
<evidence type="ECO:0000256" key="12">
    <source>
        <dbReference type="ARBA" id="ARBA00022840"/>
    </source>
</evidence>
<evidence type="ECO:0000256" key="19">
    <source>
        <dbReference type="PROSITE-ProRule" id="PRU10141"/>
    </source>
</evidence>
<dbReference type="AlphaFoldDB" id="A0A6P7M0J0"/>
<comment type="cofactor">
    <cofactor evidence="1">
        <name>Mg(2+)</name>
        <dbReference type="ChEBI" id="CHEBI:18420"/>
    </cofactor>
</comment>
<feature type="binding site" evidence="19">
    <location>
        <position position="50"/>
    </location>
    <ligand>
        <name>ATP</name>
        <dbReference type="ChEBI" id="CHEBI:30616"/>
    </ligand>
</feature>
<evidence type="ECO:0000256" key="5">
    <source>
        <dbReference type="ARBA" id="ARBA00012411"/>
    </source>
</evidence>
<comment type="subcellular location">
    <subcellularLocation>
        <location evidence="3">Cytoplasm</location>
    </subcellularLocation>
    <subcellularLocation>
        <location evidence="2">Nucleus</location>
    </subcellularLocation>
</comment>
<feature type="region of interest" description="Disordered" evidence="20">
    <location>
        <begin position="370"/>
        <end position="403"/>
    </location>
</feature>